<dbReference type="RefSeq" id="WP_161862760.1">
    <property type="nucleotide sequence ID" value="NZ_CP046620.1"/>
</dbReference>
<evidence type="ECO:0000313" key="2">
    <source>
        <dbReference type="EMBL" id="QHQ36211.1"/>
    </source>
</evidence>
<proteinExistence type="predicted"/>
<gene>
    <name evidence="2" type="ORF">GO499_14055</name>
</gene>
<dbReference type="EMBL" id="CP046620">
    <property type="protein sequence ID" value="QHQ36211.1"/>
    <property type="molecule type" value="Genomic_DNA"/>
</dbReference>
<evidence type="ECO:0000313" key="3">
    <source>
        <dbReference type="Proteomes" id="UP000464495"/>
    </source>
</evidence>
<dbReference type="Proteomes" id="UP000464495">
    <property type="component" value="Chromosome"/>
</dbReference>
<sequence>MFDTLYCHIGAHKTATTSIQKSLMASKDALARHNFWFVPDRGGVLAHFADNPMRVYPDMVRRRGLAYMDGWGQRAVDVMTVASERGGAAIFSTEEALFLRSEEIGRMAAFFGRISRKVVVLYYVRHPLSRLPSMLTEMVKSAGATIDTPLERSLEDYEQVLSPWIAAFGRQAVQVRPFHPSLWPKGGPVAEFCGAIGDDSLFAELTVVRTNEGLSQGALLIKSAMNARGGDLSHNKPLLDLLASIGGPKASVPRERLEALAPLIERNLAYLRETFGVELPEPELQDHVVDRNVIFDDKTLADIGAALKAALDEQADLREKLRRARQRNRKLRDQAAG</sequence>
<keyword evidence="1" id="KW-0175">Coiled coil</keyword>
<organism evidence="2 3">
    <name type="scientific">Algicella marina</name>
    <dbReference type="NCBI Taxonomy" id="2683284"/>
    <lineage>
        <taxon>Bacteria</taxon>
        <taxon>Pseudomonadati</taxon>
        <taxon>Pseudomonadota</taxon>
        <taxon>Alphaproteobacteria</taxon>
        <taxon>Rhodobacterales</taxon>
        <taxon>Paracoccaceae</taxon>
        <taxon>Algicella</taxon>
    </lineage>
</organism>
<protein>
    <submittedName>
        <fullName evidence="2">Uncharacterized protein</fullName>
    </submittedName>
</protein>
<evidence type="ECO:0000256" key="1">
    <source>
        <dbReference type="SAM" id="Coils"/>
    </source>
</evidence>
<dbReference type="Gene3D" id="3.40.50.300">
    <property type="entry name" value="P-loop containing nucleotide triphosphate hydrolases"/>
    <property type="match status" value="1"/>
</dbReference>
<feature type="coiled-coil region" evidence="1">
    <location>
        <begin position="307"/>
        <end position="334"/>
    </location>
</feature>
<keyword evidence="3" id="KW-1185">Reference proteome</keyword>
<reference evidence="2 3" key="1">
    <citation type="submission" date="2019-12" db="EMBL/GenBank/DDBJ databases">
        <title>Complete genome sequence of Algicella marina strain 9Alg 56(T) isolated from the red alga Tichocarpus crinitus.</title>
        <authorList>
            <person name="Kim S.-G."/>
            <person name="Nedashkovskaya O.I."/>
        </authorList>
    </citation>
    <scope>NUCLEOTIDE SEQUENCE [LARGE SCALE GENOMIC DNA]</scope>
    <source>
        <strain evidence="2 3">9Alg 56</strain>
    </source>
</reference>
<dbReference type="InterPro" id="IPR027417">
    <property type="entry name" value="P-loop_NTPase"/>
</dbReference>
<name>A0A6P1T376_9RHOB</name>
<dbReference type="SUPFAM" id="SSF52540">
    <property type="entry name" value="P-loop containing nucleoside triphosphate hydrolases"/>
    <property type="match status" value="1"/>
</dbReference>
<dbReference type="KEGG" id="amaq:GO499_14055"/>
<dbReference type="AlphaFoldDB" id="A0A6P1T376"/>
<accession>A0A6P1T376</accession>